<dbReference type="CDD" id="cd05379">
    <property type="entry name" value="CAP_bacterial"/>
    <property type="match status" value="1"/>
</dbReference>
<dbReference type="PANTHER" id="PTHR31157">
    <property type="entry name" value="SCP DOMAIN-CONTAINING PROTEIN"/>
    <property type="match status" value="1"/>
</dbReference>
<evidence type="ECO:0000313" key="4">
    <source>
        <dbReference type="Proteomes" id="UP001084197"/>
    </source>
</evidence>
<protein>
    <submittedName>
        <fullName evidence="3">CAP-associated domain-containing protein</fullName>
    </submittedName>
</protein>
<dbReference type="Pfam" id="PF00188">
    <property type="entry name" value="CAP"/>
    <property type="match status" value="1"/>
</dbReference>
<dbReference type="RefSeq" id="WP_268779416.1">
    <property type="nucleotide sequence ID" value="NZ_JAPRAT010000007.1"/>
</dbReference>
<organism evidence="3 4">
    <name type="scientific">Natronobacillus azotifigens</name>
    <dbReference type="NCBI Taxonomy" id="472978"/>
    <lineage>
        <taxon>Bacteria</taxon>
        <taxon>Bacillati</taxon>
        <taxon>Bacillota</taxon>
        <taxon>Bacilli</taxon>
        <taxon>Bacillales</taxon>
        <taxon>Bacillaceae</taxon>
        <taxon>Natronobacillus</taxon>
    </lineage>
</organism>
<sequence>MRKLRNIIVLLIIAGSFWYFYGDAFTHSGISGVYDEIRYDLNRMRNNPTVNHTIDHINKEIDLLFKRMREETKVEPDPTIPESPELDEPTEQVFSIHNIELNDSRDMVEQHVGSHQRSSLNEYGVDWTAYHDHYHNFILVAYDENNLVAGLYTNQNLVTSTKGINFESSRSNILAELGEPLEYLRKGYVNYRLQDTEEYDMFRIHDDYVTIFYDLHQNNTVTGIQIIRGDLEEQKETYFADPSGQLKTGFEYQLFDITNAARVKHDLSILSWDERVRETAYKHSNDMAENNYFGHINLDGLSPFDRLTEDAISYRTAGENLAAGQISSVFAHEGLMNSLGHRENKLNDAFESLGIGVAFNEESQPYYTEKYLAE</sequence>
<comment type="caution">
    <text evidence="3">The sequence shown here is derived from an EMBL/GenBank/DDBJ whole genome shotgun (WGS) entry which is preliminary data.</text>
</comment>
<feature type="domain" description="CAP-associated" evidence="2">
    <location>
        <begin position="101"/>
        <end position="238"/>
    </location>
</feature>
<accession>A0A9J6RBE5</accession>
<dbReference type="InterPro" id="IPR029410">
    <property type="entry name" value="CAP_assoc"/>
</dbReference>
<dbReference type="EMBL" id="JAPRAT010000007">
    <property type="protein sequence ID" value="MCZ0702651.1"/>
    <property type="molecule type" value="Genomic_DNA"/>
</dbReference>
<evidence type="ECO:0000259" key="2">
    <source>
        <dbReference type="Pfam" id="PF14504"/>
    </source>
</evidence>
<dbReference type="AlphaFoldDB" id="A0A9J6RBE5"/>
<dbReference type="InterPro" id="IPR014044">
    <property type="entry name" value="CAP_dom"/>
</dbReference>
<gene>
    <name evidence="3" type="ORF">OWO01_05420</name>
</gene>
<evidence type="ECO:0000259" key="1">
    <source>
        <dbReference type="Pfam" id="PF00188"/>
    </source>
</evidence>
<dbReference type="Gene3D" id="3.40.33.10">
    <property type="entry name" value="CAP"/>
    <property type="match status" value="1"/>
</dbReference>
<dbReference type="Proteomes" id="UP001084197">
    <property type="component" value="Unassembled WGS sequence"/>
</dbReference>
<feature type="domain" description="SCP" evidence="1">
    <location>
        <begin position="256"/>
        <end position="367"/>
    </location>
</feature>
<dbReference type="Pfam" id="PF14504">
    <property type="entry name" value="CAP_assoc_N"/>
    <property type="match status" value="1"/>
</dbReference>
<keyword evidence="4" id="KW-1185">Reference proteome</keyword>
<dbReference type="PANTHER" id="PTHR31157:SF1">
    <property type="entry name" value="SCP DOMAIN-CONTAINING PROTEIN"/>
    <property type="match status" value="1"/>
</dbReference>
<reference evidence="3" key="1">
    <citation type="submission" date="2022-11" db="EMBL/GenBank/DDBJ databases">
        <title>WGS of Natronobacillus azotifigens 24KS-1, an anaerobic diazotrophic haloalkaliphile from soda-rich habitats.</title>
        <authorList>
            <person name="Sorokin D.Y."/>
            <person name="Merkel A.Y."/>
        </authorList>
    </citation>
    <scope>NUCLEOTIDE SEQUENCE</scope>
    <source>
        <strain evidence="3">24KS-1</strain>
    </source>
</reference>
<dbReference type="InterPro" id="IPR035940">
    <property type="entry name" value="CAP_sf"/>
</dbReference>
<dbReference type="SUPFAM" id="SSF55797">
    <property type="entry name" value="PR-1-like"/>
    <property type="match status" value="1"/>
</dbReference>
<name>A0A9J6RBE5_9BACI</name>
<evidence type="ECO:0000313" key="3">
    <source>
        <dbReference type="EMBL" id="MCZ0702651.1"/>
    </source>
</evidence>
<proteinExistence type="predicted"/>